<dbReference type="NCBIfam" id="TIGR01733">
    <property type="entry name" value="AA-adenyl-dom"/>
    <property type="match status" value="2"/>
</dbReference>
<evidence type="ECO:0000259" key="10">
    <source>
        <dbReference type="PROSITE" id="PS50075"/>
    </source>
</evidence>
<dbReference type="InterPro" id="IPR006162">
    <property type="entry name" value="Ppantetheine_attach_site"/>
</dbReference>
<evidence type="ECO:0000256" key="1">
    <source>
        <dbReference type="ARBA" id="ARBA00001957"/>
    </source>
</evidence>
<dbReference type="PANTHER" id="PTHR45527:SF10">
    <property type="entry name" value="PYOCHELIN SYNTHASE PCHF"/>
    <property type="match status" value="1"/>
</dbReference>
<dbReference type="Gene3D" id="3.30.300.30">
    <property type="match status" value="2"/>
</dbReference>
<dbReference type="InterPro" id="IPR020806">
    <property type="entry name" value="PKS_PP-bd"/>
</dbReference>
<dbReference type="InterPro" id="IPR025110">
    <property type="entry name" value="AMP-bd_C"/>
</dbReference>
<dbReference type="CDD" id="cd19535">
    <property type="entry name" value="Cyc_NRPS"/>
    <property type="match status" value="2"/>
</dbReference>
<evidence type="ECO:0000256" key="2">
    <source>
        <dbReference type="ARBA" id="ARBA00005102"/>
    </source>
</evidence>
<evidence type="ECO:0000256" key="3">
    <source>
        <dbReference type="ARBA" id="ARBA00007380"/>
    </source>
</evidence>
<dbReference type="InterPro" id="IPR036736">
    <property type="entry name" value="ACP-like_sf"/>
</dbReference>
<comment type="similarity">
    <text evidence="3">Belongs to the ATP-dependent AMP-binding enzyme family. MbtB subfamily.</text>
</comment>
<dbReference type="InterPro" id="IPR042099">
    <property type="entry name" value="ANL_N_sf"/>
</dbReference>
<protein>
    <recommendedName>
        <fullName evidence="4">Phenyloxazoline synthase MbtB</fullName>
    </recommendedName>
    <alternativeName>
        <fullName evidence="8">Mycobactin synthetase protein B</fullName>
    </alternativeName>
</protein>
<keyword evidence="5" id="KW-0596">Phosphopantetheine</keyword>
<feature type="domain" description="Carrier" evidence="10">
    <location>
        <begin position="8"/>
        <end position="84"/>
    </location>
</feature>
<keyword evidence="6" id="KW-0597">Phosphoprotein</keyword>
<dbReference type="SMART" id="SM00823">
    <property type="entry name" value="PKS_PP"/>
    <property type="match status" value="2"/>
</dbReference>
<dbReference type="InterPro" id="IPR057737">
    <property type="entry name" value="Condensation_MtbB-like"/>
</dbReference>
<dbReference type="PROSITE" id="PS00012">
    <property type="entry name" value="PHOSPHOPANTETHEINE"/>
    <property type="match status" value="1"/>
</dbReference>
<dbReference type="InterPro" id="IPR000873">
    <property type="entry name" value="AMP-dep_synth/lig_dom"/>
</dbReference>
<accession>A0ABX2A9F7</accession>
<keyword evidence="7" id="KW-0436">Ligase</keyword>
<gene>
    <name evidence="11" type="ORF">HDG69_003268</name>
</gene>
<dbReference type="SUPFAM" id="SSF47336">
    <property type="entry name" value="ACP-like"/>
    <property type="match status" value="3"/>
</dbReference>
<evidence type="ECO:0000256" key="9">
    <source>
        <dbReference type="SAM" id="MobiDB-lite"/>
    </source>
</evidence>
<name>A0ABX2A9F7_9MICO</name>
<sequence>MTEPATLTDQPAVPRWLRETVTAALPDTGGTPGDDDNLFAHGLDSLALIRLIGGWRRQGVRARFDELAATPTLREWSRIVTPPQETAPAAPGTDVLRVPDGEPYPLATMQHAYWIGRDPDQPWGGVAAHYYVELDGRDVDPARLRRALAVLVTRHGMLRTRFGDDGLAVTTPVGGEPAASPNGDVEVHDLRSLGDAAVAARLDELRDRYTHQHLDIAAGQVLMVALSLLPGGRTRLHLDLDMVAADALSMRILLADLRAAYAEPEQVAARPEPGLGFADYLATEHRDRTDDRRADAEYWRGRLGTLPGGPQLPVAAAAGDRPARSRRLHHRLGPEQVETLGRRAAEHGVTPAAVLATVFAETVGAWSSSGHFVLNLPLFGRDEIHPDVGALVGDFSSSVLLEVDLRRPATMADRTRAVADGLAQAVSHGSHPGVEVLRDKARQDGAPVLAPVVYTSAIGLGELYERTVCETFGEPVWIISQGPQVWLDAQVTEFRDGLLVNWDVRDDVLRDGVADAAFAFYRSLIDDLLADPGAWQRPAPGGLPATSRQVRDRVNDTAVAHPPQLLHTTVAELDPAWRDRVAVADAHGTMTYAELAAASAGVAAWLRARSVGAGRTVAVTLPKGRAQAVAVLGVLRAGATYLPISVDQPAARAATMRRVGDVVATIDATTYDDAVASAPQDGSDGGSDGGPRSDPATEGSRPAYVLFTSGSTGEPKGVEVSHAAAMNTIAALNRHLGLGPDDATLALSALEFDLSVYDLFAPLAVGGTAVLVGEDERRDPEAWWRLIGQHRVTVWNSVPALLGLLLAAAPSDTSDVTLRAALLGGDLVPTDLADRFHTVAPRGRFLALGGMTEAAIHSTVAEIGSPAGALPDGVPWGVPLDNVRCRVVDDRGEDCRDEVVGELWMGGAGLAEGYRGRPEATAEKFVTVDGERWYRTGDLASYRDDGTLLFHGRRDAQLQLLGHRIEPGEIESALRAMPGVTDAAVRAVHRRGATRLAAVVAAREPRPSAQDLRAGLAEAVPGYMVCDPVVVVPELPLSANGKVLGSAVETLVDAALDGDQGGGGTAGRPPGTASERQVAEVWAELLDPPRPIGCGDDFFSLGGDSLLATRATAALRRRGAQGARVSALLRATSLAEYAASLTWPVEPGEGPGGDGHVTGRGVASGVVRPVEPRPEERHLPFPGTDVQQAYLLGRDPALPLGGVGTWQYAEFDPPPGGFDVAALEGAWRRLVARHEMLRTSVAADGMLTIHPELPGGEQWELPVREVGSATELGRLRDEWSHQMLDLSRPPLWHLELVRHPDGERLAVGLDYIVFDALSIMTLFTELDLLVGDPGAELAPIELSFRDYVLQHRPDPAAVDADQQYWRRRLAELPPGPTLPLSRTVDEAAPRFERRQHRLDPQDWGRLQQLARRLRLTPSTVLLALYAHVLGRWSDRADLTVTLTMFNRREVHPDIYRVLGDFTTVSLADYRPGDGADWQQAATALQARLAEDLDHREVESSWLLRELTRLNGRLESVPVVFTSGLGVGGPGVGMDMSPSFGRRVHGISQSPQVTLDNQVTESEGGLLVTWDSVVGLFADGVVDAMFSLYRDAITACTQDDDSVVERVARVLDTLPIGQRAVRDEVNDTAVVREPRTLHGAVLDASTGRDGVALRGADGTTVSHRDLRPRVLELAGALRDRGVRPGDRVGVRMPKGPDQVLAALAVLAAGGAYVPVGVDQPPARVGRIAASARLVHTVEGLEDLTGAEPLGAPHAGDPHEVAYVIFTSGSTGEPKGVEITHAAAANTVDDLVERCGLTADDVVLGSAALDFDLSVFDVFGTLAVGAELVLPSEADRRDAERWAELVSLHGVTWWNSVPLLYDLLLGVAERHDGSASLASLRQVLLSGDWVGLDLAERSAAQAPQARLLALGGATEAAIWSNAQPFDRAEPHWPSVPYGRPLSNQEFRVVDDLRRDRPDRVVGELWIGGAGLARGYCGDPGLTAEKFVVDAGRRWYRTGDLGRYWPDGTLEFCGRCDAQVKVGGHRVELGEVEAALERLPGVERGVAVLADDRSRLLAMVTTGAEAQVDETALRDLLREDLPPSAVPARVVAVDELPLTANGKLDRAAVAAELAATFAGHAAGHSAGRDPGAVPAEPAELVGLAGEVARLWAEVGVVVDGDRTNFFTAGGNSLAALRFVQAAGRRWDVDYTVRAFLQQPTVDAVAAELSRLGAGQIEEGAL</sequence>
<dbReference type="RefSeq" id="WP_171784874.1">
    <property type="nucleotide sequence ID" value="NZ_JABEZU010000004.1"/>
</dbReference>
<dbReference type="EMBL" id="JABEZU010000004">
    <property type="protein sequence ID" value="NOV98673.1"/>
    <property type="molecule type" value="Genomic_DNA"/>
</dbReference>
<feature type="region of interest" description="Disordered" evidence="9">
    <location>
        <begin position="674"/>
        <end position="701"/>
    </location>
</feature>
<dbReference type="PROSITE" id="PS50075">
    <property type="entry name" value="CARRIER"/>
    <property type="match status" value="3"/>
</dbReference>
<reference evidence="11 12" key="1">
    <citation type="submission" date="2020-05" db="EMBL/GenBank/DDBJ databases">
        <title>Genomic Encyclopedia of Type Strains, Phase III (KMG-III): the genomes of soil and plant-associated and newly described type strains.</title>
        <authorList>
            <person name="Whitman W."/>
        </authorList>
    </citation>
    <scope>NUCLEOTIDE SEQUENCE [LARGE SCALE GENOMIC DNA]</scope>
    <source>
        <strain evidence="11 12">KCTC 19046</strain>
    </source>
</reference>
<dbReference type="Pfam" id="PF00550">
    <property type="entry name" value="PP-binding"/>
    <property type="match status" value="3"/>
</dbReference>
<dbReference type="SUPFAM" id="SSF52777">
    <property type="entry name" value="CoA-dependent acyltransferases"/>
    <property type="match status" value="4"/>
</dbReference>
<dbReference type="Pfam" id="PF00668">
    <property type="entry name" value="Condensation"/>
    <property type="match status" value="2"/>
</dbReference>
<dbReference type="InterPro" id="IPR023213">
    <property type="entry name" value="CAT-like_dom_sf"/>
</dbReference>
<evidence type="ECO:0000256" key="8">
    <source>
        <dbReference type="ARBA" id="ARBA00033440"/>
    </source>
</evidence>
<dbReference type="Gene3D" id="3.30.559.30">
    <property type="entry name" value="Nonribosomal peptide synthetase, condensation domain"/>
    <property type="match status" value="2"/>
</dbReference>
<comment type="cofactor">
    <cofactor evidence="1">
        <name>pantetheine 4'-phosphate</name>
        <dbReference type="ChEBI" id="CHEBI:47942"/>
    </cofactor>
</comment>
<dbReference type="Proteomes" id="UP000757540">
    <property type="component" value="Unassembled WGS sequence"/>
</dbReference>
<dbReference type="SUPFAM" id="SSF56801">
    <property type="entry name" value="Acetyl-CoA synthetase-like"/>
    <property type="match status" value="2"/>
</dbReference>
<evidence type="ECO:0000256" key="6">
    <source>
        <dbReference type="ARBA" id="ARBA00022553"/>
    </source>
</evidence>
<evidence type="ECO:0000256" key="5">
    <source>
        <dbReference type="ARBA" id="ARBA00022450"/>
    </source>
</evidence>
<dbReference type="InterPro" id="IPR020845">
    <property type="entry name" value="AMP-binding_CS"/>
</dbReference>
<dbReference type="Gene3D" id="3.30.559.10">
    <property type="entry name" value="Chloramphenicol acetyltransferase-like domain"/>
    <property type="match status" value="2"/>
</dbReference>
<organism evidence="11 12">
    <name type="scientific">Isoptericola halotolerans</name>
    <dbReference type="NCBI Taxonomy" id="300560"/>
    <lineage>
        <taxon>Bacteria</taxon>
        <taxon>Bacillati</taxon>
        <taxon>Actinomycetota</taxon>
        <taxon>Actinomycetes</taxon>
        <taxon>Micrococcales</taxon>
        <taxon>Promicromonosporaceae</taxon>
        <taxon>Isoptericola</taxon>
    </lineage>
</organism>
<comment type="pathway">
    <text evidence="2">Siderophore biosynthesis; mycobactin biosynthesis.</text>
</comment>
<comment type="caution">
    <text evidence="11">The sequence shown here is derived from an EMBL/GenBank/DDBJ whole genome shotgun (WGS) entry which is preliminary data.</text>
</comment>
<feature type="region of interest" description="Disordered" evidence="9">
    <location>
        <begin position="1056"/>
        <end position="1075"/>
    </location>
</feature>
<dbReference type="Gene3D" id="3.40.50.1820">
    <property type="entry name" value="alpha/beta hydrolase"/>
    <property type="match status" value="1"/>
</dbReference>
<dbReference type="Pfam" id="PF00501">
    <property type="entry name" value="AMP-binding"/>
    <property type="match status" value="2"/>
</dbReference>
<dbReference type="InterPro" id="IPR029058">
    <property type="entry name" value="AB_hydrolase_fold"/>
</dbReference>
<dbReference type="Pfam" id="PF13193">
    <property type="entry name" value="AMP-binding_C"/>
    <property type="match status" value="2"/>
</dbReference>
<evidence type="ECO:0000313" key="12">
    <source>
        <dbReference type="Proteomes" id="UP000757540"/>
    </source>
</evidence>
<dbReference type="InterPro" id="IPR010071">
    <property type="entry name" value="AA_adenyl_dom"/>
</dbReference>
<keyword evidence="12" id="KW-1185">Reference proteome</keyword>
<dbReference type="Gene3D" id="3.40.50.12780">
    <property type="entry name" value="N-terminal domain of ligase-like"/>
    <property type="match status" value="2"/>
</dbReference>
<dbReference type="PROSITE" id="PS00455">
    <property type="entry name" value="AMP_BINDING"/>
    <property type="match status" value="2"/>
</dbReference>
<evidence type="ECO:0000313" key="11">
    <source>
        <dbReference type="EMBL" id="NOV98673.1"/>
    </source>
</evidence>
<feature type="domain" description="Carrier" evidence="10">
    <location>
        <begin position="2135"/>
        <end position="2209"/>
    </location>
</feature>
<dbReference type="InterPro" id="IPR001242">
    <property type="entry name" value="Condensation_dom"/>
</dbReference>
<feature type="domain" description="Carrier" evidence="10">
    <location>
        <begin position="1069"/>
        <end position="1145"/>
    </location>
</feature>
<dbReference type="PANTHER" id="PTHR45527">
    <property type="entry name" value="NONRIBOSOMAL PEPTIDE SYNTHETASE"/>
    <property type="match status" value="1"/>
</dbReference>
<evidence type="ECO:0000256" key="4">
    <source>
        <dbReference type="ARBA" id="ARBA00016743"/>
    </source>
</evidence>
<dbReference type="Gene3D" id="1.10.1200.10">
    <property type="entry name" value="ACP-like"/>
    <property type="match status" value="2"/>
</dbReference>
<proteinExistence type="inferred from homology"/>
<dbReference type="InterPro" id="IPR045851">
    <property type="entry name" value="AMP-bd_C_sf"/>
</dbReference>
<evidence type="ECO:0000256" key="7">
    <source>
        <dbReference type="ARBA" id="ARBA00022598"/>
    </source>
</evidence>
<dbReference type="InterPro" id="IPR009081">
    <property type="entry name" value="PP-bd_ACP"/>
</dbReference>